<feature type="region of interest" description="Disordered" evidence="1">
    <location>
        <begin position="106"/>
        <end position="125"/>
    </location>
</feature>
<dbReference type="Proteomes" id="UP000237271">
    <property type="component" value="Unassembled WGS sequence"/>
</dbReference>
<reference evidence="2 3" key="1">
    <citation type="journal article" date="2017" name="Genome Biol. Evol.">
        <title>Phytophthora megakarya and P. palmivora, closely related causal agents of cacao black pod rot, underwent increases in genome sizes and gene numbers by different mechanisms.</title>
        <authorList>
            <person name="Ali S.S."/>
            <person name="Shao J."/>
            <person name="Lary D.J."/>
            <person name="Kronmiller B."/>
            <person name="Shen D."/>
            <person name="Strem M.D."/>
            <person name="Amoako-Attah I."/>
            <person name="Akrofi A.Y."/>
            <person name="Begoude B.A."/>
            <person name="Ten Hoopen G.M."/>
            <person name="Coulibaly K."/>
            <person name="Kebe B.I."/>
            <person name="Melnick R.L."/>
            <person name="Guiltinan M.J."/>
            <person name="Tyler B.M."/>
            <person name="Meinhardt L.W."/>
            <person name="Bailey B.A."/>
        </authorList>
    </citation>
    <scope>NUCLEOTIDE SEQUENCE [LARGE SCALE GENOMIC DNA]</scope>
    <source>
        <strain evidence="3">sbr112.9</strain>
    </source>
</reference>
<dbReference type="AlphaFoldDB" id="A0A2P4YJ76"/>
<feature type="non-terminal residue" evidence="2">
    <location>
        <position position="1"/>
    </location>
</feature>
<dbReference type="InterPro" id="IPR036322">
    <property type="entry name" value="WD40_repeat_dom_sf"/>
</dbReference>
<keyword evidence="3" id="KW-1185">Reference proteome</keyword>
<organism evidence="2 3">
    <name type="scientific">Phytophthora palmivora</name>
    <dbReference type="NCBI Taxonomy" id="4796"/>
    <lineage>
        <taxon>Eukaryota</taxon>
        <taxon>Sar</taxon>
        <taxon>Stramenopiles</taxon>
        <taxon>Oomycota</taxon>
        <taxon>Peronosporomycetes</taxon>
        <taxon>Peronosporales</taxon>
        <taxon>Peronosporaceae</taxon>
        <taxon>Phytophthora</taxon>
    </lineage>
</organism>
<comment type="caution">
    <text evidence="2">The sequence shown here is derived from an EMBL/GenBank/DDBJ whole genome shotgun (WGS) entry which is preliminary data.</text>
</comment>
<feature type="region of interest" description="Disordered" evidence="1">
    <location>
        <begin position="576"/>
        <end position="601"/>
    </location>
</feature>
<gene>
    <name evidence="2" type="ORF">PHPALM_4767</name>
</gene>
<evidence type="ECO:0000313" key="3">
    <source>
        <dbReference type="Proteomes" id="UP000237271"/>
    </source>
</evidence>
<sequence>EVLGELSTVRRGFISPNVFFEVLEANSVVLSRSEARLLFDHFKKPNGSIAATKFLRWMALNAPADHIDPDLRFPQLPQPYRRIKNIWDDIFNGTWEVITTESTRFKANSSTGESGAKSSRFNSDDQYHRNNFDVASQRLCDPTQQLPLDNDTHVVGLASHCLLPIVVVAINHNPTEHSTNTTPFLRLVSTTAEAVKVLGDFPIVFSADTPTPTGTTDADTSKQIHVVIKELSALHLSNDKLCCLAVHLIETTTTEVVNQDPSSDIKPSASTTRESVSVYAIRTDPQLSPDDNTTSSEFSSSSQDITTQYIVVGCQDGTSVVWDVVQDRDYTFLSSLGSTDSKMDRSKSKFSGSGLSVEISDVIYCQGGYVVALSKQQQRLYFFDVRECEKPVLTRMIPATPIPSSTSTHQTSPHFAVSMTGLAKATVTADIPVALVEYSNGMVMLYDVRIAEVIGSIRTPLYSTVQPVNPPSTQSCSTMSIMNNQEVLVVIATISTPSYVNLYRWRDILLVCFPFFAEMLEQRQEELTSSNVKQLFLSNDSAVHGSSVPVPPSSVTTQGASVDLLETMFLRMAGELPSSSPQASRSKKSIVSPLQSPVRQSSLLHDPSSLTVSSQIAKDVFQRQMMGQSATSVMLEPLVSDNKVFFEQYCRENLDPLVIVDKEAKLHRKRRELLKVMSAGGAW</sequence>
<dbReference type="SUPFAM" id="SSF50978">
    <property type="entry name" value="WD40 repeat-like"/>
    <property type="match status" value="1"/>
</dbReference>
<proteinExistence type="predicted"/>
<feature type="compositionally biased region" description="Polar residues" evidence="1">
    <location>
        <begin position="592"/>
        <end position="601"/>
    </location>
</feature>
<protein>
    <submittedName>
        <fullName evidence="2">Uncharacterized protein</fullName>
    </submittedName>
</protein>
<name>A0A2P4YJ76_9STRA</name>
<evidence type="ECO:0000256" key="1">
    <source>
        <dbReference type="SAM" id="MobiDB-lite"/>
    </source>
</evidence>
<dbReference type="OrthoDB" id="547231at2759"/>
<feature type="compositionally biased region" description="Polar residues" evidence="1">
    <location>
        <begin position="106"/>
        <end position="121"/>
    </location>
</feature>
<dbReference type="EMBL" id="NCKW01002331">
    <property type="protein sequence ID" value="POM77789.1"/>
    <property type="molecule type" value="Genomic_DNA"/>
</dbReference>
<evidence type="ECO:0000313" key="2">
    <source>
        <dbReference type="EMBL" id="POM77789.1"/>
    </source>
</evidence>
<accession>A0A2P4YJ76</accession>